<feature type="domain" description="Metallo-beta-lactamase" evidence="8">
    <location>
        <begin position="11"/>
        <end position="165"/>
    </location>
</feature>
<evidence type="ECO:0000256" key="7">
    <source>
        <dbReference type="HAMAP-Rule" id="MF_01374"/>
    </source>
</evidence>
<feature type="binding site" evidence="7">
    <location>
        <position position="165"/>
    </location>
    <ligand>
        <name>Zn(2+)</name>
        <dbReference type="ChEBI" id="CHEBI:29105"/>
        <label>2</label>
    </ligand>
</feature>
<dbReference type="InterPro" id="IPR036866">
    <property type="entry name" value="RibonucZ/Hydroxyglut_hydro"/>
</dbReference>
<keyword evidence="6 7" id="KW-0862">Zinc</keyword>
<dbReference type="Gene3D" id="3.60.15.10">
    <property type="entry name" value="Ribonuclease Z/Hydroxyacylglutathione hydrolase-like"/>
    <property type="match status" value="1"/>
</dbReference>
<keyword evidence="10" id="KW-1185">Reference proteome</keyword>
<feature type="binding site" evidence="7">
    <location>
        <position position="127"/>
    </location>
    <ligand>
        <name>Zn(2+)</name>
        <dbReference type="ChEBI" id="CHEBI:29105"/>
        <label>2</label>
    </ligand>
</feature>
<evidence type="ECO:0000313" key="9">
    <source>
        <dbReference type="EMBL" id="NML24282.1"/>
    </source>
</evidence>
<evidence type="ECO:0000256" key="5">
    <source>
        <dbReference type="ARBA" id="ARBA00022801"/>
    </source>
</evidence>
<organism evidence="9 10">
    <name type="scientific">Zoogloea dura</name>
    <dbReference type="NCBI Taxonomy" id="2728840"/>
    <lineage>
        <taxon>Bacteria</taxon>
        <taxon>Pseudomonadati</taxon>
        <taxon>Pseudomonadota</taxon>
        <taxon>Betaproteobacteria</taxon>
        <taxon>Rhodocyclales</taxon>
        <taxon>Zoogloeaceae</taxon>
        <taxon>Zoogloea</taxon>
    </lineage>
</organism>
<dbReference type="SMART" id="SM00849">
    <property type="entry name" value="Lactamase_B"/>
    <property type="match status" value="1"/>
</dbReference>
<evidence type="ECO:0000256" key="3">
    <source>
        <dbReference type="ARBA" id="ARBA00006759"/>
    </source>
</evidence>
<dbReference type="AlphaFoldDB" id="A0A848FZ28"/>
<dbReference type="EC" id="3.1.2.6" evidence="7"/>
<dbReference type="EMBL" id="JABBGA010000001">
    <property type="protein sequence ID" value="NML24282.1"/>
    <property type="molecule type" value="Genomic_DNA"/>
</dbReference>
<feature type="binding site" evidence="7">
    <location>
        <position position="56"/>
    </location>
    <ligand>
        <name>Zn(2+)</name>
        <dbReference type="ChEBI" id="CHEBI:29105"/>
        <label>2</label>
    </ligand>
</feature>
<evidence type="ECO:0000259" key="8">
    <source>
        <dbReference type="SMART" id="SM00849"/>
    </source>
</evidence>
<dbReference type="Proteomes" id="UP000580043">
    <property type="component" value="Unassembled WGS sequence"/>
</dbReference>
<evidence type="ECO:0000256" key="1">
    <source>
        <dbReference type="ARBA" id="ARBA00001623"/>
    </source>
</evidence>
<name>A0A848FZ28_9RHOO</name>
<gene>
    <name evidence="7 9" type="primary">gloB</name>
    <name evidence="9" type="ORF">HHL15_00860</name>
</gene>
<dbReference type="NCBIfam" id="TIGR03413">
    <property type="entry name" value="GSH_gloB"/>
    <property type="match status" value="1"/>
</dbReference>
<dbReference type="GO" id="GO:0046872">
    <property type="term" value="F:metal ion binding"/>
    <property type="evidence" value="ECO:0007669"/>
    <property type="project" value="UniProtKB-KW"/>
</dbReference>
<feature type="binding site" evidence="7">
    <location>
        <position position="110"/>
    </location>
    <ligand>
        <name>Zn(2+)</name>
        <dbReference type="ChEBI" id="CHEBI:29105"/>
        <label>1</label>
    </ligand>
</feature>
<keyword evidence="4 7" id="KW-0479">Metal-binding</keyword>
<dbReference type="PANTHER" id="PTHR43705:SF1">
    <property type="entry name" value="HYDROXYACYLGLUTATHIONE HYDROLASE GLOB"/>
    <property type="match status" value="1"/>
</dbReference>
<dbReference type="CDD" id="cd07723">
    <property type="entry name" value="hydroxyacylglutathione_hydrolase_MBL-fold"/>
    <property type="match status" value="1"/>
</dbReference>
<evidence type="ECO:0000313" key="10">
    <source>
        <dbReference type="Proteomes" id="UP000580043"/>
    </source>
</evidence>
<dbReference type="HAMAP" id="MF_01374">
    <property type="entry name" value="Glyoxalase_2"/>
    <property type="match status" value="1"/>
</dbReference>
<comment type="pathway">
    <text evidence="2 7">Secondary metabolite metabolism; methylglyoxal degradation; (R)-lactate from methylglyoxal: step 2/2.</text>
</comment>
<dbReference type="SUPFAM" id="SSF56281">
    <property type="entry name" value="Metallo-hydrolase/oxidoreductase"/>
    <property type="match status" value="1"/>
</dbReference>
<feature type="binding site" evidence="7">
    <location>
        <position position="127"/>
    </location>
    <ligand>
        <name>Zn(2+)</name>
        <dbReference type="ChEBI" id="CHEBI:29105"/>
        <label>1</label>
    </ligand>
</feature>
<keyword evidence="5 7" id="KW-0378">Hydrolase</keyword>
<dbReference type="Pfam" id="PF00753">
    <property type="entry name" value="Lactamase_B"/>
    <property type="match status" value="1"/>
</dbReference>
<dbReference type="RefSeq" id="WP_169143926.1">
    <property type="nucleotide sequence ID" value="NZ_JABBGA010000001.1"/>
</dbReference>
<proteinExistence type="inferred from homology"/>
<dbReference type="PANTHER" id="PTHR43705">
    <property type="entry name" value="HYDROXYACYLGLUTATHIONE HYDROLASE"/>
    <property type="match status" value="1"/>
</dbReference>
<comment type="caution">
    <text evidence="9">The sequence shown here is derived from an EMBL/GenBank/DDBJ whole genome shotgun (WGS) entry which is preliminary data.</text>
</comment>
<comment type="subunit">
    <text evidence="7">Monomer.</text>
</comment>
<evidence type="ECO:0000256" key="2">
    <source>
        <dbReference type="ARBA" id="ARBA00004963"/>
    </source>
</evidence>
<accession>A0A848FZ28</accession>
<feature type="binding site" evidence="7">
    <location>
        <position position="57"/>
    </location>
    <ligand>
        <name>Zn(2+)</name>
        <dbReference type="ChEBI" id="CHEBI:29105"/>
        <label>2</label>
    </ligand>
</feature>
<protein>
    <recommendedName>
        <fullName evidence="7">Hydroxyacylglutathione hydrolase</fullName>
        <ecNumber evidence="7">3.1.2.6</ecNumber>
    </recommendedName>
    <alternativeName>
        <fullName evidence="7">Glyoxalase II</fullName>
        <shortName evidence="7">Glx II</shortName>
    </alternativeName>
</protein>
<dbReference type="PIRSF" id="PIRSF005457">
    <property type="entry name" value="Glx"/>
    <property type="match status" value="1"/>
</dbReference>
<dbReference type="Pfam" id="PF16123">
    <property type="entry name" value="HAGH_C"/>
    <property type="match status" value="1"/>
</dbReference>
<feature type="binding site" evidence="7">
    <location>
        <position position="52"/>
    </location>
    <ligand>
        <name>Zn(2+)</name>
        <dbReference type="ChEBI" id="CHEBI:29105"/>
        <label>1</label>
    </ligand>
</feature>
<comment type="function">
    <text evidence="7">Thiolesterase that catalyzes the hydrolysis of S-D-lactoyl-glutathione to form glutathione and D-lactic acid.</text>
</comment>
<dbReference type="InterPro" id="IPR050110">
    <property type="entry name" value="Glyoxalase_II_hydrolase"/>
</dbReference>
<evidence type="ECO:0000256" key="4">
    <source>
        <dbReference type="ARBA" id="ARBA00022723"/>
    </source>
</evidence>
<dbReference type="InterPro" id="IPR017782">
    <property type="entry name" value="Hydroxyacylglutathione_Hdrlase"/>
</dbReference>
<evidence type="ECO:0000256" key="6">
    <source>
        <dbReference type="ARBA" id="ARBA00022833"/>
    </source>
</evidence>
<sequence>MQIIPLPAFRDNYIWLLRQDRLAVVVDPGDAAPVRRYLAEQGLSLAAILVTHHHPDHTGGIAELLADAPVPVFGPARENIPGCTQAVQEGDVLQISGIDTEFRVLDVPGHTAGHVAYYGGKLLFCGDTLFAAGCGRIFEGTPAQLHASLEKLAALPADTQVYCTHEYTLSNLAFAAAVEPGNADLAERSARCQALRAADRPTVPFALGAERLSNPFLRVTEAPVIARAEVEAGGPLNSPVEVFAALREWKNRF</sequence>
<comment type="catalytic activity">
    <reaction evidence="1 7">
        <text>an S-(2-hydroxyacyl)glutathione + H2O = a 2-hydroxy carboxylate + glutathione + H(+)</text>
        <dbReference type="Rhea" id="RHEA:21864"/>
        <dbReference type="ChEBI" id="CHEBI:15377"/>
        <dbReference type="ChEBI" id="CHEBI:15378"/>
        <dbReference type="ChEBI" id="CHEBI:57925"/>
        <dbReference type="ChEBI" id="CHEBI:58896"/>
        <dbReference type="ChEBI" id="CHEBI:71261"/>
        <dbReference type="EC" id="3.1.2.6"/>
    </reaction>
</comment>
<reference evidence="9 10" key="1">
    <citation type="submission" date="2020-04" db="EMBL/GenBank/DDBJ databases">
        <title>Zoogloea sp. G-4-1-14 isolated from soil.</title>
        <authorList>
            <person name="Dahal R.H."/>
        </authorList>
    </citation>
    <scope>NUCLEOTIDE SEQUENCE [LARGE SCALE GENOMIC DNA]</scope>
    <source>
        <strain evidence="9 10">G-4-1-14</strain>
    </source>
</reference>
<dbReference type="GO" id="GO:0019243">
    <property type="term" value="P:methylglyoxal catabolic process to D-lactate via S-lactoyl-glutathione"/>
    <property type="evidence" value="ECO:0007669"/>
    <property type="project" value="UniProtKB-UniRule"/>
</dbReference>
<comment type="cofactor">
    <cofactor evidence="7">
        <name>Zn(2+)</name>
        <dbReference type="ChEBI" id="CHEBI:29105"/>
    </cofactor>
    <text evidence="7">Binds 2 Zn(2+) ions per subunit.</text>
</comment>
<dbReference type="UniPathway" id="UPA00619">
    <property type="reaction ID" value="UER00676"/>
</dbReference>
<dbReference type="GO" id="GO:0004416">
    <property type="term" value="F:hydroxyacylglutathione hydrolase activity"/>
    <property type="evidence" value="ECO:0007669"/>
    <property type="project" value="UniProtKB-UniRule"/>
</dbReference>
<comment type="similarity">
    <text evidence="3 7">Belongs to the metallo-beta-lactamase superfamily. Glyoxalase II family.</text>
</comment>
<dbReference type="InterPro" id="IPR035680">
    <property type="entry name" value="Clx_II_MBL"/>
</dbReference>
<dbReference type="InterPro" id="IPR001279">
    <property type="entry name" value="Metallo-B-lactamas"/>
</dbReference>
<dbReference type="InterPro" id="IPR032282">
    <property type="entry name" value="HAGH_C"/>
</dbReference>
<feature type="binding site" evidence="7">
    <location>
        <position position="54"/>
    </location>
    <ligand>
        <name>Zn(2+)</name>
        <dbReference type="ChEBI" id="CHEBI:29105"/>
        <label>1</label>
    </ligand>
</feature>